<dbReference type="Proteomes" id="UP001529510">
    <property type="component" value="Unassembled WGS sequence"/>
</dbReference>
<dbReference type="EMBL" id="JAMKFB020000004">
    <property type="protein sequence ID" value="KAL0195997.1"/>
    <property type="molecule type" value="Genomic_DNA"/>
</dbReference>
<dbReference type="AlphaFoldDB" id="A0ABD0RBT9"/>
<keyword evidence="3" id="KW-1185">Reference proteome</keyword>
<evidence type="ECO:0000313" key="2">
    <source>
        <dbReference type="EMBL" id="KAL0195997.1"/>
    </source>
</evidence>
<feature type="non-terminal residue" evidence="2">
    <location>
        <position position="1"/>
    </location>
</feature>
<accession>A0ABD0RBT9</accession>
<evidence type="ECO:0008006" key="4">
    <source>
        <dbReference type="Google" id="ProtNLM"/>
    </source>
</evidence>
<evidence type="ECO:0000256" key="1">
    <source>
        <dbReference type="SAM" id="MobiDB-lite"/>
    </source>
</evidence>
<protein>
    <recommendedName>
        <fullName evidence="4">Ubinuclein 1</fullName>
    </recommendedName>
</protein>
<reference evidence="2 3" key="1">
    <citation type="submission" date="2024-05" db="EMBL/GenBank/DDBJ databases">
        <title>Genome sequencing and assembly of Indian major carp, Cirrhinus mrigala (Hamilton, 1822).</title>
        <authorList>
            <person name="Mohindra V."/>
            <person name="Chowdhury L.M."/>
            <person name="Lal K."/>
            <person name="Jena J.K."/>
        </authorList>
    </citation>
    <scope>NUCLEOTIDE SEQUENCE [LARGE SCALE GENOMIC DNA]</scope>
    <source>
        <strain evidence="2">CM1030</strain>
        <tissue evidence="2">Blood</tissue>
    </source>
</reference>
<feature type="region of interest" description="Disordered" evidence="1">
    <location>
        <begin position="1"/>
        <end position="57"/>
    </location>
</feature>
<comment type="caution">
    <text evidence="2">The sequence shown here is derived from an EMBL/GenBank/DDBJ whole genome shotgun (WGS) entry which is preliminary data.</text>
</comment>
<organism evidence="2 3">
    <name type="scientific">Cirrhinus mrigala</name>
    <name type="common">Mrigala</name>
    <dbReference type="NCBI Taxonomy" id="683832"/>
    <lineage>
        <taxon>Eukaryota</taxon>
        <taxon>Metazoa</taxon>
        <taxon>Chordata</taxon>
        <taxon>Craniata</taxon>
        <taxon>Vertebrata</taxon>
        <taxon>Euteleostomi</taxon>
        <taxon>Actinopterygii</taxon>
        <taxon>Neopterygii</taxon>
        <taxon>Teleostei</taxon>
        <taxon>Ostariophysi</taxon>
        <taxon>Cypriniformes</taxon>
        <taxon>Cyprinidae</taxon>
        <taxon>Labeoninae</taxon>
        <taxon>Labeonini</taxon>
        <taxon>Cirrhinus</taxon>
    </lineage>
</organism>
<name>A0ABD0RBT9_CIRMR</name>
<sequence length="57" mass="5632">DEGAQPLNLSSKPKASESKSPTSPASPQVPALKLGPGSLKHSAPSSIGGPPSRLSSI</sequence>
<gene>
    <name evidence="2" type="ORF">M9458_009569</name>
</gene>
<feature type="compositionally biased region" description="Low complexity" evidence="1">
    <location>
        <begin position="10"/>
        <end position="26"/>
    </location>
</feature>
<proteinExistence type="predicted"/>
<evidence type="ECO:0000313" key="3">
    <source>
        <dbReference type="Proteomes" id="UP001529510"/>
    </source>
</evidence>
<feature type="non-terminal residue" evidence="2">
    <location>
        <position position="57"/>
    </location>
</feature>